<keyword evidence="1" id="KW-1133">Transmembrane helix</keyword>
<sequence length="132" mass="14241">MNEESTGQAPHVPLGTTIWSGLIGRCPACHQGKLYDGYLTLAPCCEICGLDYDFADSGDGPAVFVILITGFIVVGAALLVEVFYQPPYWLHALVWGALALILPLLLLRSFKGVLIALQFRHKAEEGKLVAGK</sequence>
<feature type="transmembrane region" description="Helical" evidence="1">
    <location>
        <begin position="62"/>
        <end position="82"/>
    </location>
</feature>
<keyword evidence="1" id="KW-0812">Transmembrane</keyword>
<evidence type="ECO:0000256" key="1">
    <source>
        <dbReference type="SAM" id="Phobius"/>
    </source>
</evidence>
<keyword evidence="1" id="KW-0472">Membrane</keyword>
<dbReference type="EMBL" id="LPWD01000454">
    <property type="protein sequence ID" value="ODR97118.1"/>
    <property type="molecule type" value="Genomic_DNA"/>
</dbReference>
<comment type="caution">
    <text evidence="2">The sequence shown here is derived from an EMBL/GenBank/DDBJ whole genome shotgun (WGS) entry which is preliminary data.</text>
</comment>
<proteinExistence type="predicted"/>
<evidence type="ECO:0000313" key="3">
    <source>
        <dbReference type="Proteomes" id="UP000095042"/>
    </source>
</evidence>
<reference evidence="2 3" key="1">
    <citation type="journal article" date="2016" name="Environ. Microbiol.">
        <title>New Methyloceanibacter diversity from North Sea sediments includes methanotroph containing solely the soluble methane monooxygenase.</title>
        <authorList>
            <person name="Vekeman B."/>
            <person name="Kerckhof F.M."/>
            <person name="Cremers G."/>
            <person name="de Vos P."/>
            <person name="Vandamme P."/>
            <person name="Boon N."/>
            <person name="Op den Camp H.J."/>
            <person name="Heylen K."/>
        </authorList>
    </citation>
    <scope>NUCLEOTIDE SEQUENCE [LARGE SCALE GENOMIC DNA]</scope>
    <source>
        <strain evidence="2 3">R-67177</strain>
    </source>
</reference>
<evidence type="ECO:0008006" key="4">
    <source>
        <dbReference type="Google" id="ProtNLM"/>
    </source>
</evidence>
<gene>
    <name evidence="2" type="ORF">AUC71_04200</name>
</gene>
<evidence type="ECO:0000313" key="2">
    <source>
        <dbReference type="EMBL" id="ODR97118.1"/>
    </source>
</evidence>
<dbReference type="InterPro" id="IPR009325">
    <property type="entry name" value="DUF983"/>
</dbReference>
<name>A0A1E3VU98_9HYPH</name>
<accession>A0A1E3VU98</accession>
<organism evidence="2 3">
    <name type="scientific">Methyloceanibacter marginalis</name>
    <dbReference type="NCBI Taxonomy" id="1774971"/>
    <lineage>
        <taxon>Bacteria</taxon>
        <taxon>Pseudomonadati</taxon>
        <taxon>Pseudomonadota</taxon>
        <taxon>Alphaproteobacteria</taxon>
        <taxon>Hyphomicrobiales</taxon>
        <taxon>Hyphomicrobiaceae</taxon>
        <taxon>Methyloceanibacter</taxon>
    </lineage>
</organism>
<feature type="transmembrane region" description="Helical" evidence="1">
    <location>
        <begin position="88"/>
        <end position="107"/>
    </location>
</feature>
<dbReference type="RefSeq" id="WP_069625042.1">
    <property type="nucleotide sequence ID" value="NZ_LPWD01000454.1"/>
</dbReference>
<dbReference type="Pfam" id="PF06170">
    <property type="entry name" value="DUF983"/>
    <property type="match status" value="1"/>
</dbReference>
<dbReference type="Proteomes" id="UP000095042">
    <property type="component" value="Unassembled WGS sequence"/>
</dbReference>
<dbReference type="AlphaFoldDB" id="A0A1E3VU98"/>
<dbReference type="OrthoDB" id="9799456at2"/>
<protein>
    <recommendedName>
        <fullName evidence="4">DUF983 domain-containing protein</fullName>
    </recommendedName>
</protein>
<keyword evidence="3" id="KW-1185">Reference proteome</keyword>